<dbReference type="Proteomes" id="UP000297703">
    <property type="component" value="Unassembled WGS sequence"/>
</dbReference>
<name>A0A4D9F8R9_9SAUR</name>
<proteinExistence type="predicted"/>
<gene>
    <name evidence="2" type="ORF">DR999_PMT00653</name>
</gene>
<feature type="compositionally biased region" description="Polar residues" evidence="1">
    <location>
        <begin position="150"/>
        <end position="159"/>
    </location>
</feature>
<reference evidence="2 3" key="1">
    <citation type="submission" date="2019-04" db="EMBL/GenBank/DDBJ databases">
        <title>Draft genome of the big-headed turtle Platysternon megacephalum.</title>
        <authorList>
            <person name="Gong S."/>
        </authorList>
    </citation>
    <scope>NUCLEOTIDE SEQUENCE [LARGE SCALE GENOMIC DNA]</scope>
    <source>
        <strain evidence="2">DO16091913</strain>
        <tissue evidence="2">Muscle</tissue>
    </source>
</reference>
<dbReference type="EMBL" id="QXTE01000003">
    <property type="protein sequence ID" value="TFK15772.1"/>
    <property type="molecule type" value="Genomic_DNA"/>
</dbReference>
<evidence type="ECO:0000256" key="1">
    <source>
        <dbReference type="SAM" id="MobiDB-lite"/>
    </source>
</evidence>
<feature type="compositionally biased region" description="Basic and acidic residues" evidence="1">
    <location>
        <begin position="58"/>
        <end position="69"/>
    </location>
</feature>
<accession>A0A4D9F8R9</accession>
<dbReference type="AlphaFoldDB" id="A0A4D9F8R9"/>
<feature type="compositionally biased region" description="Basic and acidic residues" evidence="1">
    <location>
        <begin position="114"/>
        <end position="137"/>
    </location>
</feature>
<reference evidence="2 3" key="2">
    <citation type="submission" date="2019-04" db="EMBL/GenBank/DDBJ databases">
        <title>The genome sequence of big-headed turtle.</title>
        <authorList>
            <person name="Gong S."/>
        </authorList>
    </citation>
    <scope>NUCLEOTIDE SEQUENCE [LARGE SCALE GENOMIC DNA]</scope>
    <source>
        <strain evidence="2">DO16091913</strain>
        <tissue evidence="2">Muscle</tissue>
    </source>
</reference>
<evidence type="ECO:0000313" key="2">
    <source>
        <dbReference type="EMBL" id="TFK15772.1"/>
    </source>
</evidence>
<evidence type="ECO:0000313" key="3">
    <source>
        <dbReference type="Proteomes" id="UP000297703"/>
    </source>
</evidence>
<comment type="caution">
    <text evidence="2">The sequence shown here is derived from an EMBL/GenBank/DDBJ whole genome shotgun (WGS) entry which is preliminary data.</text>
</comment>
<organism evidence="2 3">
    <name type="scientific">Platysternon megacephalum</name>
    <name type="common">big-headed turtle</name>
    <dbReference type="NCBI Taxonomy" id="55544"/>
    <lineage>
        <taxon>Eukaryota</taxon>
        <taxon>Metazoa</taxon>
        <taxon>Chordata</taxon>
        <taxon>Craniata</taxon>
        <taxon>Vertebrata</taxon>
        <taxon>Euteleostomi</taxon>
        <taxon>Archelosauria</taxon>
        <taxon>Testudinata</taxon>
        <taxon>Testudines</taxon>
        <taxon>Cryptodira</taxon>
        <taxon>Durocryptodira</taxon>
        <taxon>Testudinoidea</taxon>
        <taxon>Platysternidae</taxon>
        <taxon>Platysternon</taxon>
    </lineage>
</organism>
<sequence length="172" mass="18848">MLEGRHSDLGPGGDWQEPAKQNPMARSPRDRRPEGLMQGRCGLGAAWPCWSLPRQPVTRREEARPDRSGRVARGRAPSLARGGTTLPARRRCSAWHGAAVPGQVRPGGRYSGRGKRDPGGEGIGEECRSPHSRREIHSPASLHHGRRSTGLDSQSQSLTRWPYANKPQSADQ</sequence>
<keyword evidence="3" id="KW-1185">Reference proteome</keyword>
<protein>
    <submittedName>
        <fullName evidence="2">NADH dehydrogenase</fullName>
    </submittedName>
</protein>
<feature type="region of interest" description="Disordered" evidence="1">
    <location>
        <begin position="1"/>
        <end position="172"/>
    </location>
</feature>